<organism evidence="1 2">
    <name type="scientific">Rhodopirellula halodulae</name>
    <dbReference type="NCBI Taxonomy" id="2894198"/>
    <lineage>
        <taxon>Bacteria</taxon>
        <taxon>Pseudomonadati</taxon>
        <taxon>Planctomycetota</taxon>
        <taxon>Planctomycetia</taxon>
        <taxon>Pirellulales</taxon>
        <taxon>Pirellulaceae</taxon>
        <taxon>Rhodopirellula</taxon>
    </lineage>
</organism>
<evidence type="ECO:0000313" key="1">
    <source>
        <dbReference type="EMBL" id="MCC9644398.1"/>
    </source>
</evidence>
<dbReference type="EMBL" id="JAJKFW010000052">
    <property type="protein sequence ID" value="MCC9644398.1"/>
    <property type="molecule type" value="Genomic_DNA"/>
</dbReference>
<keyword evidence="2" id="KW-1185">Reference proteome</keyword>
<protein>
    <submittedName>
        <fullName evidence="1">Uncharacterized protein</fullName>
    </submittedName>
</protein>
<dbReference type="RefSeq" id="WP_230276067.1">
    <property type="nucleotide sequence ID" value="NZ_JAJKFW010000052.1"/>
</dbReference>
<dbReference type="Proteomes" id="UP001430306">
    <property type="component" value="Unassembled WGS sequence"/>
</dbReference>
<proteinExistence type="predicted"/>
<comment type="caution">
    <text evidence="1">The sequence shown here is derived from an EMBL/GenBank/DDBJ whole genome shotgun (WGS) entry which is preliminary data.</text>
</comment>
<name>A0ABS8NNN1_9BACT</name>
<evidence type="ECO:0000313" key="2">
    <source>
        <dbReference type="Proteomes" id="UP001430306"/>
    </source>
</evidence>
<sequence>MTKKKSEKQKFTVPEDDREISLLRFSVRIDGNDDVLSVVRSRQIVNLIERTYGVKVTMAEYRRPGIRGFVQMQMEKVRGRRV</sequence>
<reference evidence="1" key="1">
    <citation type="submission" date="2021-11" db="EMBL/GenBank/DDBJ databases">
        <title>Genome sequence.</title>
        <authorList>
            <person name="Sun Q."/>
        </authorList>
    </citation>
    <scope>NUCLEOTIDE SEQUENCE</scope>
    <source>
        <strain evidence="1">JC740</strain>
    </source>
</reference>
<gene>
    <name evidence="1" type="ORF">LOC71_19165</name>
</gene>
<accession>A0ABS8NNN1</accession>